<keyword evidence="1" id="KW-0812">Transmembrane</keyword>
<reference evidence="2 3" key="1">
    <citation type="journal article" date="2017" name="Infect. Genet. Evol.">
        <title>Comparative genome analysis of fish pathogen Flavobacterium columnare reveals extensive sequence diversity within the species.</title>
        <authorList>
            <person name="Kayansamruaj P."/>
            <person name="Dong H.T."/>
            <person name="Hirono I."/>
            <person name="Kondo H."/>
            <person name="Senapin S."/>
            <person name="Rodkhum C."/>
        </authorList>
    </citation>
    <scope>NUCLEOTIDE SEQUENCE [LARGE SCALE GENOMIC DNA]</scope>
    <source>
        <strain evidence="2 3">1214</strain>
    </source>
</reference>
<accession>A0A246GDH6</accession>
<feature type="transmembrane region" description="Helical" evidence="1">
    <location>
        <begin position="33"/>
        <end position="54"/>
    </location>
</feature>
<gene>
    <name evidence="2" type="ORF">BWK62_02390</name>
</gene>
<keyword evidence="1" id="KW-0472">Membrane</keyword>
<dbReference type="Proteomes" id="UP000198034">
    <property type="component" value="Unassembled WGS sequence"/>
</dbReference>
<evidence type="ECO:0000313" key="2">
    <source>
        <dbReference type="EMBL" id="OWP79369.1"/>
    </source>
</evidence>
<evidence type="ECO:0000256" key="1">
    <source>
        <dbReference type="SAM" id="Phobius"/>
    </source>
</evidence>
<protein>
    <submittedName>
        <fullName evidence="2">Uncharacterized protein</fullName>
    </submittedName>
</protein>
<dbReference type="EMBL" id="MTCY01000004">
    <property type="protein sequence ID" value="OWP79369.1"/>
    <property type="molecule type" value="Genomic_DNA"/>
</dbReference>
<keyword evidence="1" id="KW-1133">Transmembrane helix</keyword>
<name>A0A246GDH6_9FLAO</name>
<comment type="caution">
    <text evidence="2">The sequence shown here is derived from an EMBL/GenBank/DDBJ whole genome shotgun (WGS) entry which is preliminary data.</text>
</comment>
<organism evidence="2 3">
    <name type="scientific">Flavobacterium columnare</name>
    <dbReference type="NCBI Taxonomy" id="996"/>
    <lineage>
        <taxon>Bacteria</taxon>
        <taxon>Pseudomonadati</taxon>
        <taxon>Bacteroidota</taxon>
        <taxon>Flavobacteriia</taxon>
        <taxon>Flavobacteriales</taxon>
        <taxon>Flavobacteriaceae</taxon>
        <taxon>Flavobacterium</taxon>
    </lineage>
</organism>
<dbReference type="AlphaFoldDB" id="A0A246GDH6"/>
<feature type="transmembrane region" description="Helical" evidence="1">
    <location>
        <begin position="127"/>
        <end position="150"/>
    </location>
</feature>
<feature type="transmembrane region" description="Helical" evidence="1">
    <location>
        <begin position="60"/>
        <end position="83"/>
    </location>
</feature>
<feature type="transmembrane region" description="Helical" evidence="1">
    <location>
        <begin position="95"/>
        <end position="115"/>
    </location>
</feature>
<sequence length="165" mass="18498">MQYLKILFFFIRLFTSSYELIQNPNNDQYDEEFNLFLFAILAIGIVVSIFIIIIGIVLVLLILFAISALITMGALSTSLIVGLNKKSFTKGFKTFAMLICTLFSTVFGTLGFYIFNRIVHWYSNSTAIISGLVTGLVSGILFGLLATFTIQKVSNYLKNRLKTSM</sequence>
<proteinExistence type="predicted"/>
<evidence type="ECO:0000313" key="3">
    <source>
        <dbReference type="Proteomes" id="UP000198034"/>
    </source>
</evidence>